<evidence type="ECO:0000256" key="2">
    <source>
        <dbReference type="ARBA" id="ARBA00023127"/>
    </source>
</evidence>
<dbReference type="CDD" id="cd20512">
    <property type="entry name" value="CYCLIN_CLBs_yeast_rpt2"/>
    <property type="match status" value="1"/>
</dbReference>
<dbReference type="SMART" id="SM00385">
    <property type="entry name" value="CYCLIN"/>
    <property type="match status" value="2"/>
</dbReference>
<accession>A0A2T0FM68</accession>
<dbReference type="Pfam" id="PF02984">
    <property type="entry name" value="Cyclin_C"/>
    <property type="match status" value="1"/>
</dbReference>
<evidence type="ECO:0000259" key="7">
    <source>
        <dbReference type="SMART" id="SM01332"/>
    </source>
</evidence>
<keyword evidence="2 4" id="KW-0195">Cyclin</keyword>
<dbReference type="PROSITE" id="PS00292">
    <property type="entry name" value="CYCLINS"/>
    <property type="match status" value="1"/>
</dbReference>
<evidence type="ECO:0000256" key="3">
    <source>
        <dbReference type="ARBA" id="ARBA00023306"/>
    </source>
</evidence>
<dbReference type="EMBL" id="NDIQ01000022">
    <property type="protein sequence ID" value="PRT56075.1"/>
    <property type="molecule type" value="Genomic_DNA"/>
</dbReference>
<gene>
    <name evidence="8" type="ORF">B9G98_03695</name>
</gene>
<evidence type="ECO:0000313" key="9">
    <source>
        <dbReference type="Proteomes" id="UP000238350"/>
    </source>
</evidence>
<evidence type="ECO:0000256" key="1">
    <source>
        <dbReference type="ARBA" id="ARBA00022618"/>
    </source>
</evidence>
<feature type="domain" description="Cyclin C-terminal" evidence="7">
    <location>
        <begin position="264"/>
        <end position="379"/>
    </location>
</feature>
<comment type="similarity">
    <text evidence="4">Belongs to the cyclin family.</text>
</comment>
<dbReference type="InterPro" id="IPR004367">
    <property type="entry name" value="Cyclin_C-dom"/>
</dbReference>
<feature type="region of interest" description="Disordered" evidence="5">
    <location>
        <begin position="1"/>
        <end position="98"/>
    </location>
</feature>
<dbReference type="OrthoDB" id="5590282at2759"/>
<dbReference type="PANTHER" id="PTHR10177">
    <property type="entry name" value="CYCLINS"/>
    <property type="match status" value="1"/>
</dbReference>
<protein>
    <submittedName>
        <fullName evidence="8">G2/mitotic-specific cyclin-B</fullName>
    </submittedName>
</protein>
<feature type="domain" description="Cyclin-like" evidence="6">
    <location>
        <begin position="173"/>
        <end position="255"/>
    </location>
</feature>
<keyword evidence="9" id="KW-1185">Reference proteome</keyword>
<evidence type="ECO:0000259" key="6">
    <source>
        <dbReference type="SMART" id="SM00385"/>
    </source>
</evidence>
<dbReference type="InterPro" id="IPR006671">
    <property type="entry name" value="Cyclin_N"/>
</dbReference>
<evidence type="ECO:0000313" key="8">
    <source>
        <dbReference type="EMBL" id="PRT56075.1"/>
    </source>
</evidence>
<dbReference type="GO" id="GO:0051301">
    <property type="term" value="P:cell division"/>
    <property type="evidence" value="ECO:0007669"/>
    <property type="project" value="UniProtKB-KW"/>
</dbReference>
<comment type="caution">
    <text evidence="8">The sequence shown here is derived from an EMBL/GenBank/DDBJ whole genome shotgun (WGS) entry which is preliminary data.</text>
</comment>
<evidence type="ECO:0000256" key="5">
    <source>
        <dbReference type="SAM" id="MobiDB-lite"/>
    </source>
</evidence>
<dbReference type="InterPro" id="IPR036915">
    <property type="entry name" value="Cyclin-like_sf"/>
</dbReference>
<dbReference type="Proteomes" id="UP000238350">
    <property type="component" value="Unassembled WGS sequence"/>
</dbReference>
<feature type="compositionally biased region" description="Low complexity" evidence="5">
    <location>
        <begin position="67"/>
        <end position="79"/>
    </location>
</feature>
<keyword evidence="3" id="KW-0131">Cell cycle</keyword>
<dbReference type="InterPro" id="IPR048258">
    <property type="entry name" value="Cyclins_cyclin-box"/>
</dbReference>
<dbReference type="GO" id="GO:0016538">
    <property type="term" value="F:cyclin-dependent protein serine/threonine kinase regulator activity"/>
    <property type="evidence" value="ECO:0007669"/>
    <property type="project" value="UniProtKB-ARBA"/>
</dbReference>
<name>A0A2T0FM68_9ASCO</name>
<dbReference type="InterPro" id="IPR013763">
    <property type="entry name" value="Cyclin-like_dom"/>
</dbReference>
<dbReference type="RefSeq" id="XP_024666020.1">
    <property type="nucleotide sequence ID" value="XM_024810252.1"/>
</dbReference>
<proteinExistence type="inferred from homology"/>
<dbReference type="InterPro" id="IPR039361">
    <property type="entry name" value="Cyclin"/>
</dbReference>
<keyword evidence="1" id="KW-0132">Cell division</keyword>
<dbReference type="STRING" id="45607.A0A2T0FM68"/>
<dbReference type="Gene3D" id="1.10.472.10">
    <property type="entry name" value="Cyclin-like"/>
    <property type="match status" value="2"/>
</dbReference>
<dbReference type="GeneID" id="36517443"/>
<dbReference type="SMART" id="SM01332">
    <property type="entry name" value="Cyclin_C"/>
    <property type="match status" value="1"/>
</dbReference>
<dbReference type="SUPFAM" id="SSF47954">
    <property type="entry name" value="Cyclin-like"/>
    <property type="match status" value="2"/>
</dbReference>
<dbReference type="FunFam" id="1.10.472.10:FF:000001">
    <property type="entry name" value="G2/mitotic-specific cyclin"/>
    <property type="match status" value="1"/>
</dbReference>
<dbReference type="AlphaFoldDB" id="A0A2T0FM68"/>
<reference evidence="8 9" key="1">
    <citation type="submission" date="2017-04" db="EMBL/GenBank/DDBJ databases">
        <title>Genome sequencing of [Candida] sorbophila.</title>
        <authorList>
            <person name="Ahn J.O."/>
        </authorList>
    </citation>
    <scope>NUCLEOTIDE SEQUENCE [LARGE SCALE GENOMIC DNA]</scope>
    <source>
        <strain evidence="8 9">DS02</strain>
    </source>
</reference>
<evidence type="ECO:0000256" key="4">
    <source>
        <dbReference type="RuleBase" id="RU000383"/>
    </source>
</evidence>
<organism evidence="8 9">
    <name type="scientific">Wickerhamiella sorbophila</name>
    <dbReference type="NCBI Taxonomy" id="45607"/>
    <lineage>
        <taxon>Eukaryota</taxon>
        <taxon>Fungi</taxon>
        <taxon>Dikarya</taxon>
        <taxon>Ascomycota</taxon>
        <taxon>Saccharomycotina</taxon>
        <taxon>Dipodascomycetes</taxon>
        <taxon>Dipodascales</taxon>
        <taxon>Trichomonascaceae</taxon>
        <taxon>Wickerhamiella</taxon>
    </lineage>
</organism>
<sequence length="394" mass="44862">MSRQVPPQLAGDENALRTLRTKNNDEPLAPVQRRVLGDVSNRNRGRTREPLAPVMRDVPESRVTDTGSSGAAGESALAGQKRSADALEPAPKRARRVEEASASKASFVIELPRIEVEHADLDAEDKFDELMVPEYVDDIFDLLFQRQYLYMVNPSYMKSQPQIKWSLRGILVNWLVSIHQKFRLLGETLFVTINILDRYLEKVEVPLDRLQLVGVTCLFIAAKYEEIFSPAIQNYAYVATVTETEICQTEMSVLRVLDYDLGVPNPMNFLRRISKADNYNISSRTLAKYLMEISFFEPRLFCYLPSDVAAASMCLAREIVGSAEWDNNCIHYSMGLTREAMKNILLILVQFLKAPTEYQEFHKKYASKKFLKASLRCAAWAEAYSDSWLASFDE</sequence>
<feature type="domain" description="Cyclin-like" evidence="6">
    <location>
        <begin position="268"/>
        <end position="350"/>
    </location>
</feature>
<dbReference type="Pfam" id="PF00134">
    <property type="entry name" value="Cyclin_N"/>
    <property type="match status" value="1"/>
</dbReference>